<dbReference type="Proteomes" id="UP000826300">
    <property type="component" value="Chromosome"/>
</dbReference>
<dbReference type="AlphaFoldDB" id="A0A8G0ZSP3"/>
<reference evidence="2" key="1">
    <citation type="submission" date="2021-02" db="EMBL/GenBank/DDBJ databases">
        <title>Rhodobacter shimadae sp. nov., an aerobic anoxygenic phototrophic bacterium isolated from a hot spring.</title>
        <authorList>
            <person name="Muramatsu S."/>
            <person name="Haruta S."/>
            <person name="Hirose S."/>
            <person name="Hanada S."/>
        </authorList>
    </citation>
    <scope>NUCLEOTIDE SEQUENCE</scope>
    <source>
        <strain evidence="2">N10</strain>
    </source>
</reference>
<dbReference type="SMART" id="SM00563">
    <property type="entry name" value="PlsC"/>
    <property type="match status" value="1"/>
</dbReference>
<proteinExistence type="predicted"/>
<organism evidence="2 3">
    <name type="scientific">Neotabrizicola shimadae</name>
    <dbReference type="NCBI Taxonomy" id="2807096"/>
    <lineage>
        <taxon>Bacteria</taxon>
        <taxon>Pseudomonadati</taxon>
        <taxon>Pseudomonadota</taxon>
        <taxon>Alphaproteobacteria</taxon>
        <taxon>Rhodobacterales</taxon>
        <taxon>Paracoccaceae</taxon>
        <taxon>Neotabrizicola</taxon>
    </lineage>
</organism>
<evidence type="ECO:0000313" key="3">
    <source>
        <dbReference type="Proteomes" id="UP000826300"/>
    </source>
</evidence>
<feature type="domain" description="Phospholipid/glycerol acyltransferase" evidence="1">
    <location>
        <begin position="90"/>
        <end position="214"/>
    </location>
</feature>
<gene>
    <name evidence="2" type="ORF">JO391_16900</name>
</gene>
<name>A0A8G0ZSP3_9RHOB</name>
<dbReference type="RefSeq" id="WP_220661611.1">
    <property type="nucleotide sequence ID" value="NZ_CP069370.1"/>
</dbReference>
<keyword evidence="2" id="KW-0012">Acyltransferase</keyword>
<dbReference type="Pfam" id="PF01553">
    <property type="entry name" value="Acyltransferase"/>
    <property type="match status" value="1"/>
</dbReference>
<protein>
    <submittedName>
        <fullName evidence="2">Lysophospholipid acyltransferase family protein</fullName>
    </submittedName>
</protein>
<keyword evidence="3" id="KW-1185">Reference proteome</keyword>
<keyword evidence="2" id="KW-0808">Transferase</keyword>
<dbReference type="EMBL" id="CP069370">
    <property type="protein sequence ID" value="QYZ69393.1"/>
    <property type="molecule type" value="Genomic_DNA"/>
</dbReference>
<dbReference type="InterPro" id="IPR045746">
    <property type="entry name" value="ACT14924-like_Acyltransf_dom"/>
</dbReference>
<sequence length="298" mass="32960">MTHALMPPDFAPDPPDFTYSHEGQSAFRQSVIRLIERLGGQPQLLDLYLDWAANPDPRETVFQAALRLLRLDVRLSGAHHLDALPRQGGIVLVANHPYGIVDGLTLGWLGLQLRDRVQIVTNSLLCRVPALNPYLLPIDFSGTAEARRTSGDSRRRAIQRLEDGGVVAIFPGGGVATANRPLTGRAVDSDWHPFLGRLATHPGVTVLPVHFAGQNSRLFQIASHLSYPARVALIFHETRRRMGLPLDVTIGAPIPSDDLRRAGRTVAAAYLRALTMRLDPNPTEDPDEVFRWPSHIRF</sequence>
<dbReference type="CDD" id="cd07986">
    <property type="entry name" value="LPLAT_ACT14924-like"/>
    <property type="match status" value="1"/>
</dbReference>
<dbReference type="GO" id="GO:0016746">
    <property type="term" value="F:acyltransferase activity"/>
    <property type="evidence" value="ECO:0007669"/>
    <property type="project" value="UniProtKB-KW"/>
</dbReference>
<dbReference type="KEGG" id="nsm:JO391_16900"/>
<accession>A0A8G0ZSP3</accession>
<dbReference type="SUPFAM" id="SSF69593">
    <property type="entry name" value="Glycerol-3-phosphate (1)-acyltransferase"/>
    <property type="match status" value="1"/>
</dbReference>
<evidence type="ECO:0000313" key="2">
    <source>
        <dbReference type="EMBL" id="QYZ69393.1"/>
    </source>
</evidence>
<evidence type="ECO:0000259" key="1">
    <source>
        <dbReference type="SMART" id="SM00563"/>
    </source>
</evidence>
<dbReference type="InterPro" id="IPR002123">
    <property type="entry name" value="Plipid/glycerol_acylTrfase"/>
</dbReference>